<dbReference type="PROSITE" id="PS50005">
    <property type="entry name" value="TPR"/>
    <property type="match status" value="1"/>
</dbReference>
<dbReference type="InterPro" id="IPR011990">
    <property type="entry name" value="TPR-like_helical_dom_sf"/>
</dbReference>
<dbReference type="SUPFAM" id="SSF48452">
    <property type="entry name" value="TPR-like"/>
    <property type="match status" value="1"/>
</dbReference>
<proteinExistence type="predicted"/>
<gene>
    <name evidence="1" type="ORF">MNBD_GAMMA21-2673</name>
</gene>
<dbReference type="Gene3D" id="1.25.40.10">
    <property type="entry name" value="Tetratricopeptide repeat domain"/>
    <property type="match status" value="1"/>
</dbReference>
<accession>A0A3B1ATG6</accession>
<protein>
    <submittedName>
        <fullName evidence="1">Uncharacterized protein</fullName>
    </submittedName>
</protein>
<organism evidence="1">
    <name type="scientific">hydrothermal vent metagenome</name>
    <dbReference type="NCBI Taxonomy" id="652676"/>
    <lineage>
        <taxon>unclassified sequences</taxon>
        <taxon>metagenomes</taxon>
        <taxon>ecological metagenomes</taxon>
    </lineage>
</organism>
<dbReference type="EMBL" id="UOFR01000084">
    <property type="protein sequence ID" value="VAX01500.1"/>
    <property type="molecule type" value="Genomic_DNA"/>
</dbReference>
<reference evidence="1" key="1">
    <citation type="submission" date="2018-06" db="EMBL/GenBank/DDBJ databases">
        <authorList>
            <person name="Zhirakovskaya E."/>
        </authorList>
    </citation>
    <scope>NUCLEOTIDE SEQUENCE</scope>
</reference>
<sequence>MKSFLFFFVLLNALLLPGCAIINSFDKDLDQQIDQWVKQHDYSKALDTISYVRKSHPQYKKLQKRKIKIEKKAQNFEKIKLREINAHIEAKDWQTAEKSLNYSLAKLPDSKKLQTTHREFIKKRAQYLKSLYYQLYINKAEWLVKNKDVQKELSATMPDEKAGKKALQRHKQETEQVYQQLVVCGIEGMNIGDLELAEQCFLLAEELKPSEALRSSISDIQRELFKVEKRETLVLSKKARNLLNKAKSTMQSGDLKQSLKIYRKIPMLDKKHALVRAFKQELNVRIKDNVTTRVEMGRKLYSQGEIKQALAIWNDIRELDPNNEYLLSHIERAQKVIDKLEQLKDQKTTISPPANRTSTK</sequence>
<dbReference type="InterPro" id="IPR019734">
    <property type="entry name" value="TPR_rpt"/>
</dbReference>
<name>A0A3B1ATG6_9ZZZZ</name>
<evidence type="ECO:0000313" key="1">
    <source>
        <dbReference type="EMBL" id="VAX01500.1"/>
    </source>
</evidence>
<dbReference type="AlphaFoldDB" id="A0A3B1ATG6"/>